<protein>
    <submittedName>
        <fullName evidence="1">Uncharacterized protein</fullName>
    </submittedName>
</protein>
<organism evidence="1 2">
    <name type="scientific">Candidatus Uhrbacteria bacterium GW2011_GWE2_46_68</name>
    <dbReference type="NCBI Taxonomy" id="1618994"/>
    <lineage>
        <taxon>Bacteria</taxon>
        <taxon>Candidatus Uhriibacteriota</taxon>
    </lineage>
</organism>
<accession>A0A0G1Q7C2</accession>
<proteinExistence type="predicted"/>
<name>A0A0G1Q7C2_9BACT</name>
<dbReference type="AlphaFoldDB" id="A0A0G1Q7C2"/>
<sequence>MRKPSRGVGNHSCQLDCELHTNCVSGWPYTGRPHAQEAHPSVCAPRILSSLTSSPLSFWDDGSFAWRGAPAQPLFLFPTVRHPRCRFSFCGISPMGTIRPIIEQNLSTTKCFFPSTQKSLARFLCAVLFFCPNHANKDSFPYYLFGEKGECIFAKYVSRRETQSLFFKNRETMRKFFSFLF</sequence>
<evidence type="ECO:0000313" key="2">
    <source>
        <dbReference type="Proteomes" id="UP000034795"/>
    </source>
</evidence>
<reference evidence="1 2" key="1">
    <citation type="journal article" date="2015" name="Nature">
        <title>rRNA introns, odd ribosomes, and small enigmatic genomes across a large radiation of phyla.</title>
        <authorList>
            <person name="Brown C.T."/>
            <person name="Hug L.A."/>
            <person name="Thomas B.C."/>
            <person name="Sharon I."/>
            <person name="Castelle C.J."/>
            <person name="Singh A."/>
            <person name="Wilkins M.J."/>
            <person name="Williams K.H."/>
            <person name="Banfield J.F."/>
        </authorList>
    </citation>
    <scope>NUCLEOTIDE SEQUENCE [LARGE SCALE GENOMIC DNA]</scope>
</reference>
<dbReference type="EMBL" id="LCMS01000008">
    <property type="protein sequence ID" value="KKU40904.1"/>
    <property type="molecule type" value="Genomic_DNA"/>
</dbReference>
<dbReference type="Proteomes" id="UP000034795">
    <property type="component" value="Unassembled WGS sequence"/>
</dbReference>
<evidence type="ECO:0000313" key="1">
    <source>
        <dbReference type="EMBL" id="KKU40904.1"/>
    </source>
</evidence>
<comment type="caution">
    <text evidence="1">The sequence shown here is derived from an EMBL/GenBank/DDBJ whole genome shotgun (WGS) entry which is preliminary data.</text>
</comment>
<gene>
    <name evidence="1" type="ORF">UX57_C0008G0016</name>
</gene>